<dbReference type="Proteomes" id="UP001500279">
    <property type="component" value="Unassembled WGS sequence"/>
</dbReference>
<feature type="domain" description="ABC transporter" evidence="5">
    <location>
        <begin position="5"/>
        <end position="255"/>
    </location>
</feature>
<dbReference type="CDD" id="cd03257">
    <property type="entry name" value="ABC_NikE_OppD_transporters"/>
    <property type="match status" value="2"/>
</dbReference>
<keyword evidence="7" id="KW-1185">Reference proteome</keyword>
<evidence type="ECO:0000256" key="2">
    <source>
        <dbReference type="ARBA" id="ARBA00022475"/>
    </source>
</evidence>
<dbReference type="PANTHER" id="PTHR43776">
    <property type="entry name" value="TRANSPORT ATP-BINDING PROTEIN"/>
    <property type="match status" value="1"/>
</dbReference>
<name>A0ABN1K6B7_9BURK</name>
<dbReference type="SMART" id="SM00382">
    <property type="entry name" value="AAA"/>
    <property type="match status" value="2"/>
</dbReference>
<dbReference type="EMBL" id="BAAAEW010000022">
    <property type="protein sequence ID" value="GAA0756078.1"/>
    <property type="molecule type" value="Genomic_DNA"/>
</dbReference>
<comment type="caution">
    <text evidence="6">The sequence shown here is derived from an EMBL/GenBank/DDBJ whole genome shotgun (WGS) entry which is preliminary data.</text>
</comment>
<evidence type="ECO:0000256" key="1">
    <source>
        <dbReference type="ARBA" id="ARBA00022448"/>
    </source>
</evidence>
<dbReference type="GO" id="GO:0005524">
    <property type="term" value="F:ATP binding"/>
    <property type="evidence" value="ECO:0007669"/>
    <property type="project" value="UniProtKB-KW"/>
</dbReference>
<dbReference type="PROSITE" id="PS00211">
    <property type="entry name" value="ABC_TRANSPORTER_1"/>
    <property type="match status" value="1"/>
</dbReference>
<sequence length="547" mass="58903">MGASVSVQGLRIVAGEGDAGQVIVHDLSFAVKPGEVLALIGESGSGKTTTALALMGYAREGCRIAAGTVDIGGVDVLSLDGEGQRRLRGRTVAYVAQSAAQSFDPSRTLIDQVTEPARIHGLMSPAAAKAKALALFHELALPDPDHIGERYPHQVSGGQLQRIMAAMALITDPDLIILDEPTTALDVTTQIEVLRAFRRVVRERRATAVYVSHDLAVVAQMADHILVLREGRMREWGGTNRVITAPQDDYTRRLLAAARPEVQEVAPARGETELLLEVRDLAAGYGPLDAAGRHQVPILQDIQLRLHRGQAIGVIGESGSGKTTLARAIAGLVKPSGGSILFNGSYLAPTLANRRKDELRRIQIVFQMADTALNPAHTIEAILARPLQFFHGLRGAPLQARIGELLDLVKLPQSLRQRRPSGLSGGQKQRVSLARALAAKPDLILCDEVTSALDTVVGAAILELIADLRRTLGVSFLFISHDMHTVRAVCDEIVVMQGGRKLTQIARADYARGPHHPYYELLSRSVPELRTGWLDELPATDAPELAV</sequence>
<keyword evidence="3" id="KW-0547">Nucleotide-binding</keyword>
<dbReference type="Pfam" id="PF00005">
    <property type="entry name" value="ABC_tran"/>
    <property type="match status" value="2"/>
</dbReference>
<feature type="domain" description="ABC transporter" evidence="5">
    <location>
        <begin position="276"/>
        <end position="523"/>
    </location>
</feature>
<keyword evidence="2" id="KW-1003">Cell membrane</keyword>
<dbReference type="InterPro" id="IPR017871">
    <property type="entry name" value="ABC_transporter-like_CS"/>
</dbReference>
<evidence type="ECO:0000256" key="3">
    <source>
        <dbReference type="ARBA" id="ARBA00022741"/>
    </source>
</evidence>
<evidence type="ECO:0000256" key="4">
    <source>
        <dbReference type="ARBA" id="ARBA00022840"/>
    </source>
</evidence>
<dbReference type="RefSeq" id="WP_141284224.1">
    <property type="nucleotide sequence ID" value="NZ_BAAAEW010000022.1"/>
</dbReference>
<dbReference type="SUPFAM" id="SSF52540">
    <property type="entry name" value="P-loop containing nucleoside triphosphate hydrolases"/>
    <property type="match status" value="2"/>
</dbReference>
<dbReference type="InterPro" id="IPR050319">
    <property type="entry name" value="ABC_transp_ATP-bind"/>
</dbReference>
<protein>
    <submittedName>
        <fullName evidence="6">ABC transporter ATP-binding protein</fullName>
    </submittedName>
</protein>
<keyword evidence="2" id="KW-0472">Membrane</keyword>
<gene>
    <name evidence="6" type="ORF">GCM10009107_34180</name>
</gene>
<organism evidence="6 7">
    <name type="scientific">Ideonella azotifigens</name>
    <dbReference type="NCBI Taxonomy" id="513160"/>
    <lineage>
        <taxon>Bacteria</taxon>
        <taxon>Pseudomonadati</taxon>
        <taxon>Pseudomonadota</taxon>
        <taxon>Betaproteobacteria</taxon>
        <taxon>Burkholderiales</taxon>
        <taxon>Sphaerotilaceae</taxon>
        <taxon>Ideonella</taxon>
    </lineage>
</organism>
<dbReference type="InterPro" id="IPR027417">
    <property type="entry name" value="P-loop_NTPase"/>
</dbReference>
<dbReference type="PROSITE" id="PS50893">
    <property type="entry name" value="ABC_TRANSPORTER_2"/>
    <property type="match status" value="2"/>
</dbReference>
<evidence type="ECO:0000259" key="5">
    <source>
        <dbReference type="PROSITE" id="PS50893"/>
    </source>
</evidence>
<dbReference type="InterPro" id="IPR003439">
    <property type="entry name" value="ABC_transporter-like_ATP-bd"/>
</dbReference>
<accession>A0ABN1K6B7</accession>
<reference evidence="6 7" key="1">
    <citation type="journal article" date="2019" name="Int. J. Syst. Evol. Microbiol.">
        <title>The Global Catalogue of Microorganisms (GCM) 10K type strain sequencing project: providing services to taxonomists for standard genome sequencing and annotation.</title>
        <authorList>
            <consortium name="The Broad Institute Genomics Platform"/>
            <consortium name="The Broad Institute Genome Sequencing Center for Infectious Disease"/>
            <person name="Wu L."/>
            <person name="Ma J."/>
        </authorList>
    </citation>
    <scope>NUCLEOTIDE SEQUENCE [LARGE SCALE GENOMIC DNA]</scope>
    <source>
        <strain evidence="6 7">JCM 15503</strain>
    </source>
</reference>
<keyword evidence="4 6" id="KW-0067">ATP-binding</keyword>
<keyword evidence="1" id="KW-0813">Transport</keyword>
<dbReference type="Gene3D" id="3.40.50.300">
    <property type="entry name" value="P-loop containing nucleotide triphosphate hydrolases"/>
    <property type="match status" value="2"/>
</dbReference>
<dbReference type="InterPro" id="IPR003593">
    <property type="entry name" value="AAA+_ATPase"/>
</dbReference>
<proteinExistence type="predicted"/>
<evidence type="ECO:0000313" key="7">
    <source>
        <dbReference type="Proteomes" id="UP001500279"/>
    </source>
</evidence>
<evidence type="ECO:0000313" key="6">
    <source>
        <dbReference type="EMBL" id="GAA0756078.1"/>
    </source>
</evidence>